<keyword evidence="2" id="KW-0732">Signal</keyword>
<dbReference type="EMBL" id="JBDJNQ010000010">
    <property type="protein sequence ID" value="MEN5379459.1"/>
    <property type="molecule type" value="Genomic_DNA"/>
</dbReference>
<feature type="signal peptide" evidence="2">
    <location>
        <begin position="1"/>
        <end position="24"/>
    </location>
</feature>
<evidence type="ECO:0000256" key="2">
    <source>
        <dbReference type="SAM" id="SignalP"/>
    </source>
</evidence>
<dbReference type="PROSITE" id="PS51257">
    <property type="entry name" value="PROKAR_LIPOPROTEIN"/>
    <property type="match status" value="1"/>
</dbReference>
<dbReference type="RefSeq" id="WP_315395662.1">
    <property type="nucleotide sequence ID" value="NZ_JBDJNQ010000010.1"/>
</dbReference>
<sequence length="147" mass="15983">MIKQFNTIAMVAIAAIVLVSCTNEAPKEAAAISGTPAQKHVPVPAPAGTSTPKKGDQVPNNLVCMVNDAYMGKQQLEVPFEGKLYYGCCEMCKERIPNDAKVRMAVDPHTLKKVDKATAYIVLIGDQDEVAYFESKDNYDAFLKASQ</sequence>
<protein>
    <recommendedName>
        <fullName evidence="5">MlpB protein</fullName>
    </recommendedName>
</protein>
<name>A0ABV0BY05_9SPHI</name>
<feature type="chain" id="PRO_5046670526" description="MlpB protein" evidence="2">
    <location>
        <begin position="25"/>
        <end position="147"/>
    </location>
</feature>
<keyword evidence="4" id="KW-1185">Reference proteome</keyword>
<accession>A0ABV0BY05</accession>
<evidence type="ECO:0008006" key="5">
    <source>
        <dbReference type="Google" id="ProtNLM"/>
    </source>
</evidence>
<organism evidence="3 4">
    <name type="scientific">Sphingobacterium kitahiroshimense</name>
    <dbReference type="NCBI Taxonomy" id="470446"/>
    <lineage>
        <taxon>Bacteria</taxon>
        <taxon>Pseudomonadati</taxon>
        <taxon>Bacteroidota</taxon>
        <taxon>Sphingobacteriia</taxon>
        <taxon>Sphingobacteriales</taxon>
        <taxon>Sphingobacteriaceae</taxon>
        <taxon>Sphingobacterium</taxon>
    </lineage>
</organism>
<comment type="caution">
    <text evidence="3">The sequence shown here is derived from an EMBL/GenBank/DDBJ whole genome shotgun (WGS) entry which is preliminary data.</text>
</comment>
<evidence type="ECO:0000313" key="3">
    <source>
        <dbReference type="EMBL" id="MEN5379459.1"/>
    </source>
</evidence>
<dbReference type="Proteomes" id="UP001409291">
    <property type="component" value="Unassembled WGS sequence"/>
</dbReference>
<gene>
    <name evidence="3" type="ORF">ABE541_19490</name>
</gene>
<evidence type="ECO:0000256" key="1">
    <source>
        <dbReference type="SAM" id="MobiDB-lite"/>
    </source>
</evidence>
<proteinExistence type="predicted"/>
<evidence type="ECO:0000313" key="4">
    <source>
        <dbReference type="Proteomes" id="UP001409291"/>
    </source>
</evidence>
<feature type="region of interest" description="Disordered" evidence="1">
    <location>
        <begin position="32"/>
        <end position="55"/>
    </location>
</feature>
<reference evidence="3 4" key="1">
    <citation type="submission" date="2024-04" db="EMBL/GenBank/DDBJ databases">
        <title>WGS of bacteria from Torrens River.</title>
        <authorList>
            <person name="Wyrsch E.R."/>
            <person name="Drigo B."/>
        </authorList>
    </citation>
    <scope>NUCLEOTIDE SEQUENCE [LARGE SCALE GENOMIC DNA]</scope>
    <source>
        <strain evidence="3 4">TWI391</strain>
    </source>
</reference>